<dbReference type="EMBL" id="CAAHFG010000001">
    <property type="protein sequence ID" value="VGO13158.1"/>
    <property type="molecule type" value="Genomic_DNA"/>
</dbReference>
<proteinExistence type="predicted"/>
<name>A0A6C2TZK9_PONDE</name>
<evidence type="ECO:0000313" key="1">
    <source>
        <dbReference type="EMBL" id="VGO13158.1"/>
    </source>
</evidence>
<accession>A0A6C2TZK9</accession>
<reference evidence="1 2" key="1">
    <citation type="submission" date="2019-04" db="EMBL/GenBank/DDBJ databases">
        <authorList>
            <person name="Van Vliet M D."/>
        </authorList>
    </citation>
    <scope>NUCLEOTIDE SEQUENCE [LARGE SCALE GENOMIC DNA]</scope>
    <source>
        <strain evidence="1 2">F1</strain>
    </source>
</reference>
<dbReference type="Proteomes" id="UP000366872">
    <property type="component" value="Unassembled WGS sequence"/>
</dbReference>
<sequence length="184" mass="20176">MSVDLSGSAYQNLSEPTTFRIYAWGRGTTSTGATLAMIDKVTLHGDVTSLVETPYDSWASEYGLSGDDALANADAEGDGYDNLAEYALGMDPTSADAGSRESVGTVSDGGTTYFEYIHYRLTDYETEDISYWLIDSEDLLDSAGYTNRQDQILVGPEDNGYEPVTNRYEADESAMFIKVEIRQD</sequence>
<dbReference type="AlphaFoldDB" id="A0A6C2TZK9"/>
<organism evidence="1 2">
    <name type="scientific">Pontiella desulfatans</name>
    <dbReference type="NCBI Taxonomy" id="2750659"/>
    <lineage>
        <taxon>Bacteria</taxon>
        <taxon>Pseudomonadati</taxon>
        <taxon>Kiritimatiellota</taxon>
        <taxon>Kiritimatiellia</taxon>
        <taxon>Kiritimatiellales</taxon>
        <taxon>Pontiellaceae</taxon>
        <taxon>Pontiella</taxon>
    </lineage>
</organism>
<protein>
    <submittedName>
        <fullName evidence="1">Uncharacterized protein</fullName>
    </submittedName>
</protein>
<keyword evidence="2" id="KW-1185">Reference proteome</keyword>
<gene>
    <name evidence="1" type="ORF">PDESU_01712</name>
</gene>
<evidence type="ECO:0000313" key="2">
    <source>
        <dbReference type="Proteomes" id="UP000366872"/>
    </source>
</evidence>
<dbReference type="RefSeq" id="WP_136078760.1">
    <property type="nucleotide sequence ID" value="NZ_CAAHFG010000001.1"/>
</dbReference>